<dbReference type="PANTHER" id="PTHR38436:SF1">
    <property type="entry name" value="ESTER CYCLASE"/>
    <property type="match status" value="1"/>
</dbReference>
<organism evidence="1 2">
    <name type="scientific">Asanoa iriomotensis</name>
    <dbReference type="NCBI Taxonomy" id="234613"/>
    <lineage>
        <taxon>Bacteria</taxon>
        <taxon>Bacillati</taxon>
        <taxon>Actinomycetota</taxon>
        <taxon>Actinomycetes</taxon>
        <taxon>Micromonosporales</taxon>
        <taxon>Micromonosporaceae</taxon>
        <taxon>Asanoa</taxon>
    </lineage>
</organism>
<dbReference type="Pfam" id="PF07366">
    <property type="entry name" value="SnoaL"/>
    <property type="match status" value="1"/>
</dbReference>
<evidence type="ECO:0008006" key="3">
    <source>
        <dbReference type="Google" id="ProtNLM"/>
    </source>
</evidence>
<evidence type="ECO:0000313" key="1">
    <source>
        <dbReference type="EMBL" id="GIF55175.1"/>
    </source>
</evidence>
<dbReference type="InterPro" id="IPR032710">
    <property type="entry name" value="NTF2-like_dom_sf"/>
</dbReference>
<dbReference type="EMBL" id="BONC01000005">
    <property type="protein sequence ID" value="GIF55175.1"/>
    <property type="molecule type" value="Genomic_DNA"/>
</dbReference>
<gene>
    <name evidence="1" type="ORF">Air01nite_12700</name>
</gene>
<reference evidence="1 2" key="1">
    <citation type="submission" date="2021-01" db="EMBL/GenBank/DDBJ databases">
        <title>Whole genome shotgun sequence of Asanoa iriomotensis NBRC 100142.</title>
        <authorList>
            <person name="Komaki H."/>
            <person name="Tamura T."/>
        </authorList>
    </citation>
    <scope>NUCLEOTIDE SEQUENCE [LARGE SCALE GENOMIC DNA]</scope>
    <source>
        <strain evidence="1 2">NBRC 100142</strain>
    </source>
</reference>
<dbReference type="PANTHER" id="PTHR38436">
    <property type="entry name" value="POLYKETIDE CYCLASE SNOAL-LIKE DOMAIN"/>
    <property type="match status" value="1"/>
</dbReference>
<dbReference type="SUPFAM" id="SSF54427">
    <property type="entry name" value="NTF2-like"/>
    <property type="match status" value="1"/>
</dbReference>
<dbReference type="RefSeq" id="WP_203700894.1">
    <property type="nucleotide sequence ID" value="NZ_BAAALU010000005.1"/>
</dbReference>
<comment type="caution">
    <text evidence="1">The sequence shown here is derived from an EMBL/GenBank/DDBJ whole genome shotgun (WGS) entry which is preliminary data.</text>
</comment>
<accession>A0ABQ4BXC4</accession>
<proteinExistence type="predicted"/>
<dbReference type="InterPro" id="IPR009959">
    <property type="entry name" value="Cyclase_SnoaL-like"/>
</dbReference>
<sequence>MTLAEKLARGVLDAMNAGDIAAVGPLVAEDFVDHGAPPWAPQGREGYLQILGYVTGALRISYEVHDIVAAGDKVAIRATAHGVNEVDMLGFAPTGKPYAMHTMHLYRESGGFLVEHWGIRDEIGMLWQVGALPRPSPAGFGAAGKLEA</sequence>
<keyword evidence="2" id="KW-1185">Reference proteome</keyword>
<dbReference type="Proteomes" id="UP000624325">
    <property type="component" value="Unassembled WGS sequence"/>
</dbReference>
<dbReference type="Gene3D" id="3.10.450.50">
    <property type="match status" value="1"/>
</dbReference>
<name>A0ABQ4BXC4_9ACTN</name>
<evidence type="ECO:0000313" key="2">
    <source>
        <dbReference type="Proteomes" id="UP000624325"/>
    </source>
</evidence>
<protein>
    <recommendedName>
        <fullName evidence="3">Ester cyclase</fullName>
    </recommendedName>
</protein>